<name>A0A645AUL2_9ZZZZ</name>
<evidence type="ECO:0000313" key="1">
    <source>
        <dbReference type="EMBL" id="MPM54603.1"/>
    </source>
</evidence>
<accession>A0A645AUL2</accession>
<dbReference type="EMBL" id="VSSQ01014879">
    <property type="protein sequence ID" value="MPM54603.1"/>
    <property type="molecule type" value="Genomic_DNA"/>
</dbReference>
<gene>
    <name evidence="1" type="ORF">SDC9_101381</name>
</gene>
<reference evidence="1" key="1">
    <citation type="submission" date="2019-08" db="EMBL/GenBank/DDBJ databases">
        <authorList>
            <person name="Kucharzyk K."/>
            <person name="Murdoch R.W."/>
            <person name="Higgins S."/>
            <person name="Loffler F."/>
        </authorList>
    </citation>
    <scope>NUCLEOTIDE SEQUENCE</scope>
</reference>
<proteinExistence type="predicted"/>
<dbReference type="AlphaFoldDB" id="A0A645AUL2"/>
<organism evidence="1">
    <name type="scientific">bioreactor metagenome</name>
    <dbReference type="NCBI Taxonomy" id="1076179"/>
    <lineage>
        <taxon>unclassified sequences</taxon>
        <taxon>metagenomes</taxon>
        <taxon>ecological metagenomes</taxon>
    </lineage>
</organism>
<protein>
    <submittedName>
        <fullName evidence="1">Uncharacterized protein</fullName>
    </submittedName>
</protein>
<comment type="caution">
    <text evidence="1">The sequence shown here is derived from an EMBL/GenBank/DDBJ whole genome shotgun (WGS) entry which is preliminary data.</text>
</comment>
<sequence length="227" mass="24702">MAVFAHDEGPTILVRFGTVVPGLDESDGWIHGSDDIGGELATLERVEGMGTLAPFWAVRPFIVDGTSRIIASEPACTTVMVMPVATLIAKRPDDDRRMIVITTHHALYPLQEAGSPSLIAADAVVVGMRLNIRFIHHIQPVDVAQFIPAFIVGVMAGTHCVEVVLLHQADVLNHAFGGKGFCPELVVFMPVHTLDQNTLAIDQQRPSLDLHFAEPECNAMMHLLVFQ</sequence>